<dbReference type="EMBL" id="HBUE01233922">
    <property type="protein sequence ID" value="CAG6546101.1"/>
    <property type="molecule type" value="Transcribed_RNA"/>
</dbReference>
<protein>
    <submittedName>
        <fullName evidence="1">(northern house mosquito) hypothetical protein</fullName>
    </submittedName>
</protein>
<sequence>MTQPVKETALPTRSSSSRPVIICLRDGSERASPSVWSTFSLSCLRSCSNMPSGSRGTWLLMKHSTSKTKMSRRTDARLSMLAAGVGGAGVRGGLSSSTGFSYSSSLLSAGMVDSFRSSVWWTYCRISSMCSTRSRLKLTVGDCESTVSATSSLSSSV</sequence>
<dbReference type="AlphaFoldDB" id="A0A8D8PD16"/>
<reference evidence="1" key="1">
    <citation type="submission" date="2021-05" db="EMBL/GenBank/DDBJ databases">
        <authorList>
            <person name="Alioto T."/>
            <person name="Alioto T."/>
            <person name="Gomez Garrido J."/>
        </authorList>
    </citation>
    <scope>NUCLEOTIDE SEQUENCE</scope>
</reference>
<dbReference type="EMBL" id="HBUE01340788">
    <property type="protein sequence ID" value="CAG6598267.1"/>
    <property type="molecule type" value="Transcribed_RNA"/>
</dbReference>
<proteinExistence type="predicted"/>
<accession>A0A8D8PD16</accession>
<name>A0A8D8PD16_CULPI</name>
<evidence type="ECO:0000313" key="1">
    <source>
        <dbReference type="EMBL" id="CAG6598267.1"/>
    </source>
</evidence>
<organism evidence="1">
    <name type="scientific">Culex pipiens</name>
    <name type="common">House mosquito</name>
    <dbReference type="NCBI Taxonomy" id="7175"/>
    <lineage>
        <taxon>Eukaryota</taxon>
        <taxon>Metazoa</taxon>
        <taxon>Ecdysozoa</taxon>
        <taxon>Arthropoda</taxon>
        <taxon>Hexapoda</taxon>
        <taxon>Insecta</taxon>
        <taxon>Pterygota</taxon>
        <taxon>Neoptera</taxon>
        <taxon>Endopterygota</taxon>
        <taxon>Diptera</taxon>
        <taxon>Nematocera</taxon>
        <taxon>Culicoidea</taxon>
        <taxon>Culicidae</taxon>
        <taxon>Culicinae</taxon>
        <taxon>Culicini</taxon>
        <taxon>Culex</taxon>
        <taxon>Culex</taxon>
    </lineage>
</organism>